<organism evidence="1 2">
    <name type="scientific">Flavobacterium degerlachei</name>
    <dbReference type="NCBI Taxonomy" id="229203"/>
    <lineage>
        <taxon>Bacteria</taxon>
        <taxon>Pseudomonadati</taxon>
        <taxon>Bacteroidota</taxon>
        <taxon>Flavobacteriia</taxon>
        <taxon>Flavobacteriales</taxon>
        <taxon>Flavobacteriaceae</taxon>
        <taxon>Flavobacterium</taxon>
    </lineage>
</organism>
<dbReference type="OrthoDB" id="1365897at2"/>
<protein>
    <submittedName>
        <fullName evidence="1">Uncharacterized protein</fullName>
    </submittedName>
</protein>
<dbReference type="EMBL" id="FNMV01000007">
    <property type="protein sequence ID" value="SDX10234.1"/>
    <property type="molecule type" value="Genomic_DNA"/>
</dbReference>
<name>A0A1H2Z016_9FLAO</name>
<keyword evidence="2" id="KW-1185">Reference proteome</keyword>
<dbReference type="Proteomes" id="UP000198569">
    <property type="component" value="Unassembled WGS sequence"/>
</dbReference>
<proteinExistence type="predicted"/>
<dbReference type="STRING" id="229203.SAMN05444338_10734"/>
<dbReference type="AlphaFoldDB" id="A0A1H2Z016"/>
<evidence type="ECO:0000313" key="2">
    <source>
        <dbReference type="Proteomes" id="UP000198569"/>
    </source>
</evidence>
<accession>A0A1H2Z016</accession>
<dbReference type="RefSeq" id="WP_139262300.1">
    <property type="nucleotide sequence ID" value="NZ_FNMV01000007.1"/>
</dbReference>
<sequence length="135" mass="15894">MNTAKTATKENAVAYLMELLQNQETKENFILEFYIFWVENVTIRLRDFQNVLASGSVNKWWLQELAKHEEHFREIAASYPEITGKDKDQFYCTIVNKMMSRFPKALLDQAQKRESKPQLTKVAGKRIEYSIINQN</sequence>
<reference evidence="2" key="1">
    <citation type="submission" date="2016-10" db="EMBL/GenBank/DDBJ databases">
        <authorList>
            <person name="Varghese N."/>
            <person name="Submissions S."/>
        </authorList>
    </citation>
    <scope>NUCLEOTIDE SEQUENCE [LARGE SCALE GENOMIC DNA]</scope>
    <source>
        <strain evidence="2">DSM 15718</strain>
    </source>
</reference>
<evidence type="ECO:0000313" key="1">
    <source>
        <dbReference type="EMBL" id="SDX10234.1"/>
    </source>
</evidence>
<gene>
    <name evidence="1" type="ORF">SAMN05444338_10734</name>
</gene>